<dbReference type="GO" id="GO:0004089">
    <property type="term" value="F:carbonate dehydratase activity"/>
    <property type="evidence" value="ECO:0007669"/>
    <property type="project" value="InterPro"/>
</dbReference>
<evidence type="ECO:0000313" key="6">
    <source>
        <dbReference type="RefSeq" id="XP_022305243.1"/>
    </source>
</evidence>
<dbReference type="InterPro" id="IPR023561">
    <property type="entry name" value="Carbonic_anhydrase_a-class"/>
</dbReference>
<dbReference type="GO" id="GO:0005576">
    <property type="term" value="C:extracellular region"/>
    <property type="evidence" value="ECO:0007669"/>
    <property type="project" value="UniProtKB-SubCell"/>
</dbReference>
<dbReference type="Gene3D" id="3.10.200.10">
    <property type="entry name" value="Alpha carbonic anhydrase"/>
    <property type="match status" value="1"/>
</dbReference>
<dbReference type="PANTHER" id="PTHR18952">
    <property type="entry name" value="CARBONIC ANHYDRASE"/>
    <property type="match status" value="1"/>
</dbReference>
<proteinExistence type="inferred from homology"/>
<dbReference type="RefSeq" id="XP_022305243.1">
    <property type="nucleotide sequence ID" value="XM_022449535.1"/>
</dbReference>
<keyword evidence="3" id="KW-0964">Secreted</keyword>
<dbReference type="CDD" id="cd00326">
    <property type="entry name" value="alpha_CA"/>
    <property type="match status" value="1"/>
</dbReference>
<evidence type="ECO:0000256" key="2">
    <source>
        <dbReference type="ARBA" id="ARBA00010718"/>
    </source>
</evidence>
<dbReference type="InterPro" id="IPR001148">
    <property type="entry name" value="CA_dom"/>
</dbReference>
<keyword evidence="5" id="KW-1185">Reference proteome</keyword>
<dbReference type="Proteomes" id="UP000694844">
    <property type="component" value="Chromosome 9"/>
</dbReference>
<accession>A0A8B8BPH8</accession>
<feature type="domain" description="Alpha-carbonic anhydrase" evidence="4">
    <location>
        <begin position="23"/>
        <end position="281"/>
    </location>
</feature>
<evidence type="ECO:0000259" key="4">
    <source>
        <dbReference type="PROSITE" id="PS51144"/>
    </source>
</evidence>
<gene>
    <name evidence="6" type="primary">LOC111112162</name>
</gene>
<dbReference type="InterPro" id="IPR036398">
    <property type="entry name" value="CA_dom_sf"/>
</dbReference>
<evidence type="ECO:0000256" key="1">
    <source>
        <dbReference type="ARBA" id="ARBA00004613"/>
    </source>
</evidence>
<name>A0A8B8BPH8_CRAVI</name>
<dbReference type="SUPFAM" id="SSF51069">
    <property type="entry name" value="Carbonic anhydrase"/>
    <property type="match status" value="1"/>
</dbReference>
<dbReference type="GeneID" id="111112162"/>
<organism evidence="5 6">
    <name type="scientific">Crassostrea virginica</name>
    <name type="common">Eastern oyster</name>
    <dbReference type="NCBI Taxonomy" id="6565"/>
    <lineage>
        <taxon>Eukaryota</taxon>
        <taxon>Metazoa</taxon>
        <taxon>Spiralia</taxon>
        <taxon>Lophotrochozoa</taxon>
        <taxon>Mollusca</taxon>
        <taxon>Bivalvia</taxon>
        <taxon>Autobranchia</taxon>
        <taxon>Pteriomorphia</taxon>
        <taxon>Ostreida</taxon>
        <taxon>Ostreoidea</taxon>
        <taxon>Ostreidae</taxon>
        <taxon>Crassostrea</taxon>
    </lineage>
</organism>
<comment type="subcellular location">
    <subcellularLocation>
        <location evidence="1">Secreted</location>
    </subcellularLocation>
</comment>
<dbReference type="PROSITE" id="PS51144">
    <property type="entry name" value="ALPHA_CA_2"/>
    <property type="match status" value="1"/>
</dbReference>
<dbReference type="SMART" id="SM01057">
    <property type="entry name" value="Carb_anhydrase"/>
    <property type="match status" value="1"/>
</dbReference>
<reference evidence="6" key="1">
    <citation type="submission" date="2025-08" db="UniProtKB">
        <authorList>
            <consortium name="RefSeq"/>
        </authorList>
    </citation>
    <scope>IDENTIFICATION</scope>
    <source>
        <tissue evidence="6">Whole sample</tissue>
    </source>
</reference>
<dbReference type="AlphaFoldDB" id="A0A8B8BPH8"/>
<comment type="similarity">
    <text evidence="2">Belongs to the alpha-carbonic anhydrase family.</text>
</comment>
<sequence>METALQIFVSAFVFASISCSRHHEFSYGGDQYGPSRWGIVWRECKGGAQSPVDLKDSKCIKKKFNLKFNNKGEQCKGYLINNGHAPTFVVKKCNKRKFINGIPFFSKVGYQLAQWHFHFGSNSTWGTEHAINGKRYSAELHMVHFNTKYGTITNAIDKKDGIAVVSVLFEEKRRAKLGAIDRYFHKYGSHVYHPGHAVKSVFNPATCIPSNRNMFYYRGSLTTPGCYESVHWLVFREIQKISPTTMNFFRKLETFHHKDPIAHLTNLRPLQTMGKRQLYCN</sequence>
<dbReference type="KEGG" id="cvn:111112162"/>
<dbReference type="GO" id="GO:0008270">
    <property type="term" value="F:zinc ion binding"/>
    <property type="evidence" value="ECO:0007669"/>
    <property type="project" value="InterPro"/>
</dbReference>
<evidence type="ECO:0000256" key="3">
    <source>
        <dbReference type="ARBA" id="ARBA00022525"/>
    </source>
</evidence>
<protein>
    <submittedName>
        <fullName evidence="6">Carbonic anhydrase 1-like</fullName>
    </submittedName>
</protein>
<dbReference type="OrthoDB" id="6151278at2759"/>
<evidence type="ECO:0000313" key="5">
    <source>
        <dbReference type="Proteomes" id="UP000694844"/>
    </source>
</evidence>
<dbReference type="PANTHER" id="PTHR18952:SF208">
    <property type="entry name" value="CARBONIC ANHYDRASE XA-RELATED"/>
    <property type="match status" value="1"/>
</dbReference>
<dbReference type="GO" id="GO:0006730">
    <property type="term" value="P:one-carbon metabolic process"/>
    <property type="evidence" value="ECO:0007669"/>
    <property type="project" value="TreeGrafter"/>
</dbReference>
<dbReference type="Pfam" id="PF00194">
    <property type="entry name" value="Carb_anhydrase"/>
    <property type="match status" value="1"/>
</dbReference>